<feature type="transmembrane region" description="Helical" evidence="13">
    <location>
        <begin position="684"/>
        <end position="705"/>
    </location>
</feature>
<dbReference type="OrthoDB" id="9872501at2759"/>
<comment type="subcellular location">
    <subcellularLocation>
        <location evidence="1">Membrane</location>
    </subcellularLocation>
    <subcellularLocation>
        <location evidence="2">Secreted</location>
    </subcellularLocation>
</comment>
<feature type="transmembrane region" description="Helical" evidence="13">
    <location>
        <begin position="870"/>
        <end position="890"/>
    </location>
</feature>
<evidence type="ECO:0000256" key="10">
    <source>
        <dbReference type="ARBA" id="ARBA00023180"/>
    </source>
</evidence>
<evidence type="ECO:0000256" key="12">
    <source>
        <dbReference type="SAM" id="MobiDB-lite"/>
    </source>
</evidence>
<keyword evidence="11" id="KW-0675">Receptor</keyword>
<keyword evidence="6" id="KW-0732">Signal</keyword>
<dbReference type="InterPro" id="IPR055271">
    <property type="entry name" value="NDNF_Fn(III)_1"/>
</dbReference>
<evidence type="ECO:0000256" key="7">
    <source>
        <dbReference type="ARBA" id="ARBA00022737"/>
    </source>
</evidence>
<feature type="compositionally biased region" description="Polar residues" evidence="12">
    <location>
        <begin position="777"/>
        <end position="793"/>
    </location>
</feature>
<evidence type="ECO:0000259" key="14">
    <source>
        <dbReference type="PROSITE" id="PS50262"/>
    </source>
</evidence>
<dbReference type="Gene3D" id="1.20.1070.10">
    <property type="entry name" value="Rhodopsin 7-helix transmembrane proteins"/>
    <property type="match status" value="1"/>
</dbReference>
<comment type="caution">
    <text evidence="15">The sequence shown here is derived from an EMBL/GenBank/DDBJ whole genome shotgun (WGS) entry which is preliminary data.</text>
</comment>
<keyword evidence="8 13" id="KW-1133">Transmembrane helix</keyword>
<comment type="similarity">
    <text evidence="3 11">Belongs to the G-protein coupled receptor 1 family.</text>
</comment>
<dbReference type="AlphaFoldDB" id="A0A2J7PII9"/>
<dbReference type="Proteomes" id="UP000235965">
    <property type="component" value="Unassembled WGS sequence"/>
</dbReference>
<dbReference type="Pfam" id="PF10179">
    <property type="entry name" value="NDNF"/>
    <property type="match status" value="1"/>
</dbReference>
<evidence type="ECO:0000313" key="15">
    <source>
        <dbReference type="EMBL" id="PNF16151.1"/>
    </source>
</evidence>
<feature type="compositionally biased region" description="Polar residues" evidence="12">
    <location>
        <begin position="815"/>
        <end position="837"/>
    </location>
</feature>
<name>A0A2J7PII9_9NEOP</name>
<feature type="transmembrane region" description="Helical" evidence="13">
    <location>
        <begin position="643"/>
        <end position="664"/>
    </location>
</feature>
<feature type="domain" description="G-protein coupled receptors family 1 profile" evidence="14">
    <location>
        <begin position="583"/>
        <end position="929"/>
    </location>
</feature>
<keyword evidence="7" id="KW-0677">Repeat</keyword>
<dbReference type="PRINTS" id="PR00237">
    <property type="entry name" value="GPCRRHODOPSN"/>
</dbReference>
<evidence type="ECO:0000256" key="2">
    <source>
        <dbReference type="ARBA" id="ARBA00004613"/>
    </source>
</evidence>
<dbReference type="Pfam" id="PF19433">
    <property type="entry name" value="NDNF_C"/>
    <property type="match status" value="1"/>
</dbReference>
<evidence type="ECO:0000256" key="9">
    <source>
        <dbReference type="ARBA" id="ARBA00023136"/>
    </source>
</evidence>
<dbReference type="InterPro" id="IPR045805">
    <property type="entry name" value="NDNF_C"/>
</dbReference>
<dbReference type="GO" id="GO:0004930">
    <property type="term" value="F:G protein-coupled receptor activity"/>
    <property type="evidence" value="ECO:0007669"/>
    <property type="project" value="UniProtKB-KW"/>
</dbReference>
<evidence type="ECO:0000256" key="6">
    <source>
        <dbReference type="ARBA" id="ARBA00022729"/>
    </source>
</evidence>
<dbReference type="InterPro" id="IPR000276">
    <property type="entry name" value="GPCR_Rhodpsn"/>
</dbReference>
<dbReference type="InParanoid" id="A0A2J7PII9"/>
<dbReference type="PROSITE" id="PS00237">
    <property type="entry name" value="G_PROTEIN_RECEP_F1_1"/>
    <property type="match status" value="1"/>
</dbReference>
<dbReference type="EMBL" id="NEVH01025126">
    <property type="protein sequence ID" value="PNF16151.1"/>
    <property type="molecule type" value="Genomic_DNA"/>
</dbReference>
<gene>
    <name evidence="15" type="ORF">B7P43_G01096</name>
</gene>
<proteinExistence type="inferred from homology"/>
<keyword evidence="11" id="KW-0807">Transducer</keyword>
<keyword evidence="9 13" id="KW-0472">Membrane</keyword>
<dbReference type="GO" id="GO:0005576">
    <property type="term" value="C:extracellular region"/>
    <property type="evidence" value="ECO:0007669"/>
    <property type="project" value="UniProtKB-SubCell"/>
</dbReference>
<dbReference type="Pfam" id="PF00001">
    <property type="entry name" value="7tm_1"/>
    <property type="match status" value="1"/>
</dbReference>
<evidence type="ECO:0000256" key="11">
    <source>
        <dbReference type="RuleBase" id="RU000688"/>
    </source>
</evidence>
<dbReference type="PANTHER" id="PTHR14619">
    <property type="entry name" value="NEURON-DERIVED NEUROTROPHIC FACTOR"/>
    <property type="match status" value="1"/>
</dbReference>
<keyword evidence="4" id="KW-0964">Secreted</keyword>
<keyword evidence="16" id="KW-1185">Reference proteome</keyword>
<accession>A0A2J7PII9</accession>
<evidence type="ECO:0000256" key="3">
    <source>
        <dbReference type="ARBA" id="ARBA00010663"/>
    </source>
</evidence>
<dbReference type="SUPFAM" id="SSF81321">
    <property type="entry name" value="Family A G protein-coupled receptor-like"/>
    <property type="match status" value="1"/>
</dbReference>
<keyword evidence="10" id="KW-0325">Glycoprotein</keyword>
<evidence type="ECO:0000313" key="16">
    <source>
        <dbReference type="Proteomes" id="UP000235965"/>
    </source>
</evidence>
<feature type="region of interest" description="Disordered" evidence="12">
    <location>
        <begin position="777"/>
        <end position="856"/>
    </location>
</feature>
<feature type="transmembrane region" description="Helical" evidence="13">
    <location>
        <begin position="910"/>
        <end position="932"/>
    </location>
</feature>
<protein>
    <recommendedName>
        <fullName evidence="14">G-protein coupled receptors family 1 profile domain-containing protein</fullName>
    </recommendedName>
</protein>
<reference evidence="15 16" key="1">
    <citation type="submission" date="2017-12" db="EMBL/GenBank/DDBJ databases">
        <title>Hemimetabolous genomes reveal molecular basis of termite eusociality.</title>
        <authorList>
            <person name="Harrison M.C."/>
            <person name="Jongepier E."/>
            <person name="Robertson H.M."/>
            <person name="Arning N."/>
            <person name="Bitard-Feildel T."/>
            <person name="Chao H."/>
            <person name="Childers C.P."/>
            <person name="Dinh H."/>
            <person name="Doddapaneni H."/>
            <person name="Dugan S."/>
            <person name="Gowin J."/>
            <person name="Greiner C."/>
            <person name="Han Y."/>
            <person name="Hu H."/>
            <person name="Hughes D.S.T."/>
            <person name="Huylmans A.-K."/>
            <person name="Kemena C."/>
            <person name="Kremer L.P.M."/>
            <person name="Lee S.L."/>
            <person name="Lopez-Ezquerra A."/>
            <person name="Mallet L."/>
            <person name="Monroy-Kuhn J.M."/>
            <person name="Moser A."/>
            <person name="Murali S.C."/>
            <person name="Muzny D.M."/>
            <person name="Otani S."/>
            <person name="Piulachs M.-D."/>
            <person name="Poelchau M."/>
            <person name="Qu J."/>
            <person name="Schaub F."/>
            <person name="Wada-Katsumata A."/>
            <person name="Worley K.C."/>
            <person name="Xie Q."/>
            <person name="Ylla G."/>
            <person name="Poulsen M."/>
            <person name="Gibbs R.A."/>
            <person name="Schal C."/>
            <person name="Richards S."/>
            <person name="Belles X."/>
            <person name="Korb J."/>
            <person name="Bornberg-Bauer E."/>
        </authorList>
    </citation>
    <scope>NUCLEOTIDE SEQUENCE [LARGE SCALE GENOMIC DNA]</scope>
    <source>
        <tissue evidence="15">Whole body</tissue>
    </source>
</reference>
<dbReference type="InterPro" id="IPR017452">
    <property type="entry name" value="GPCR_Rhodpsn_7TM"/>
</dbReference>
<organism evidence="15 16">
    <name type="scientific">Cryptotermes secundus</name>
    <dbReference type="NCBI Taxonomy" id="105785"/>
    <lineage>
        <taxon>Eukaryota</taxon>
        <taxon>Metazoa</taxon>
        <taxon>Ecdysozoa</taxon>
        <taxon>Arthropoda</taxon>
        <taxon>Hexapoda</taxon>
        <taxon>Insecta</taxon>
        <taxon>Pterygota</taxon>
        <taxon>Neoptera</taxon>
        <taxon>Polyneoptera</taxon>
        <taxon>Dictyoptera</taxon>
        <taxon>Blattodea</taxon>
        <taxon>Blattoidea</taxon>
        <taxon>Termitoidae</taxon>
        <taxon>Kalotermitidae</taxon>
        <taxon>Cryptotermitinae</taxon>
        <taxon>Cryptotermes</taxon>
    </lineage>
</organism>
<feature type="transmembrane region" description="Helical" evidence="13">
    <location>
        <begin position="567"/>
        <end position="592"/>
    </location>
</feature>
<sequence length="1012" mass="115266">MIKSRRIRWAGQVVRMGEKRIAHRILVGKPEGKRPLGRSRRRFFFLHEREQSPLSLTLTPCTSSVLWSVRYRNQNDTGILDDIAIQTENNNSGPPLMEFRSNEMRTFSTQAARPGLYILQVSPLERETYVKLYASLEPGGPHPLRLSQRPRLRLQKRQRRKRLTVRWEPSSVDPHLMHYCLVVNTRRYYSTLCEAQGERNGVSPPDASNAPGFNFPREQAEAHKNELASKAARLNASRLGRGSGGAGGQLHEDIVVGCVGRKTSYTVSNLEHGKVYHFNLFAVNRRTNLSFPYGRTTLKYEPRSKPAGLRDGKASTVNLRKMDGRATFKFKVGKNAESEMHFYVMPCGGAVYVELTLKGEAVIPRKLIYGYERFRVMNPSRGQRYVLRVTASNSEELRRISAVKVLVTSRPAVKFPLPELPPGPQVHEYDSMRKCDSVTVGWIPSPDPLVARYCIFAREDKHRELDTRRPNQCALDSRLKKNSEFAMMHCQDRIPDDTRVFQTLRGIEVRLGNAVARGSGLPELPGTNKTKRMKTGFFPPATNETDGLTVLWEENRDLKVLPEGQRIALLTVAIILCCFCVVGNCAAVFILFRRKLRMLYKCCLISLALSDLLLGACYSATYIPKFIQKYSNAWVLGESTCNFVPLLMAMCLLVNSMTVSCIALDRFQAVRGGAKRRWEPSLWICLAFMLLVWSVCAGTATPMFFTYDYKGPMHVVTVECDILPESLYFCVVPTKVFKSEYYITVYTLIFLPLFVTFVGFYVVVAMYIWKRRIPTNKSAPAQNSSHKTAITSASRRDTKKYKKGDTKTSPRYVFKSNTESNTGSRSTLLTDSTSGTPLNRRKENYSGMPETSSHVEPTVRTVQSKRKVRTFKVIMVLIATCFIGRVPSWSYNVAQSDPSIRLDDMKWWLLQYWFTILSLFSTALNPFLYCFLNETLDVIQSVFRFVRNIFGYCCVFWKPSEKKMDVEAERQVIAEAQRQQMNSVSIVPRGPYLNNEENRLPSLAISVEVNHI</sequence>
<dbReference type="GO" id="GO:0016020">
    <property type="term" value="C:membrane"/>
    <property type="evidence" value="ECO:0007669"/>
    <property type="project" value="UniProtKB-SubCell"/>
</dbReference>
<keyword evidence="5 11" id="KW-0812">Transmembrane</keyword>
<dbReference type="CDD" id="cd00637">
    <property type="entry name" value="7tm_classA_rhodopsin-like"/>
    <property type="match status" value="1"/>
</dbReference>
<evidence type="ECO:0000256" key="4">
    <source>
        <dbReference type="ARBA" id="ARBA00022525"/>
    </source>
</evidence>
<evidence type="ECO:0000256" key="5">
    <source>
        <dbReference type="ARBA" id="ARBA00022692"/>
    </source>
</evidence>
<evidence type="ECO:0000256" key="8">
    <source>
        <dbReference type="ARBA" id="ARBA00022989"/>
    </source>
</evidence>
<evidence type="ECO:0000256" key="1">
    <source>
        <dbReference type="ARBA" id="ARBA00004370"/>
    </source>
</evidence>
<evidence type="ECO:0000256" key="13">
    <source>
        <dbReference type="SAM" id="Phobius"/>
    </source>
</evidence>
<feature type="transmembrane region" description="Helical" evidence="13">
    <location>
        <begin position="604"/>
        <end position="623"/>
    </location>
</feature>
<dbReference type="PROSITE" id="PS50262">
    <property type="entry name" value="G_PROTEIN_RECEP_F1_2"/>
    <property type="match status" value="1"/>
</dbReference>
<keyword evidence="11" id="KW-0297">G-protein coupled receptor</keyword>
<feature type="transmembrane region" description="Helical" evidence="13">
    <location>
        <begin position="743"/>
        <end position="769"/>
    </location>
</feature>
<dbReference type="InterPro" id="IPR019326">
    <property type="entry name" value="NDNF"/>
</dbReference>
<dbReference type="PANTHER" id="PTHR14619:SF3">
    <property type="entry name" value="PROTEIN NDNF"/>
    <property type="match status" value="1"/>
</dbReference>